<protein>
    <recommendedName>
        <fullName evidence="11">FAD-binding PCMH-type domain-containing protein</fullName>
    </recommendedName>
</protein>
<dbReference type="Pfam" id="PF01565">
    <property type="entry name" value="FAD_binding_4"/>
    <property type="match status" value="1"/>
</dbReference>
<dbReference type="Gene3D" id="3.30.70.2740">
    <property type="match status" value="1"/>
</dbReference>
<comment type="similarity">
    <text evidence="2">Belongs to the FAD-binding oxidoreductase/transferase type 4 family.</text>
</comment>
<evidence type="ECO:0000256" key="4">
    <source>
        <dbReference type="ARBA" id="ARBA00022827"/>
    </source>
</evidence>
<dbReference type="Gene3D" id="1.10.45.10">
    <property type="entry name" value="Vanillyl-alcohol Oxidase, Chain A, domain 4"/>
    <property type="match status" value="1"/>
</dbReference>
<reference evidence="9 10" key="1">
    <citation type="submission" date="2023-05" db="EMBL/GenBank/DDBJ databases">
        <title>A 100% complete, gapless, phased diploid assembly of the Scenedesmus obliquus UTEX 3031 genome.</title>
        <authorList>
            <person name="Biondi T.C."/>
            <person name="Hanschen E.R."/>
            <person name="Kwon T."/>
            <person name="Eng W."/>
            <person name="Kruse C.P.S."/>
            <person name="Koehler S.I."/>
            <person name="Kunde Y."/>
            <person name="Gleasner C.D."/>
            <person name="You Mak K.T."/>
            <person name="Polle J."/>
            <person name="Hovde B.T."/>
            <person name="Starkenburg S.R."/>
        </authorList>
    </citation>
    <scope>NUCLEOTIDE SEQUENCE [LARGE SCALE GENOMIC DNA]</scope>
    <source>
        <strain evidence="9 10">DOE0152z</strain>
    </source>
</reference>
<evidence type="ECO:0000259" key="7">
    <source>
        <dbReference type="Pfam" id="PF01565"/>
    </source>
</evidence>
<dbReference type="PANTHER" id="PTHR43716:SF1">
    <property type="entry name" value="D-2-HYDROXYGLUTARATE DEHYDROGENASE, MITOCHONDRIAL"/>
    <property type="match status" value="1"/>
</dbReference>
<dbReference type="InterPro" id="IPR004113">
    <property type="entry name" value="FAD-bd_oxidored_4_C"/>
</dbReference>
<dbReference type="InterPro" id="IPR016169">
    <property type="entry name" value="FAD-bd_PCMH_sub2"/>
</dbReference>
<comment type="cofactor">
    <cofactor evidence="1">
        <name>FAD</name>
        <dbReference type="ChEBI" id="CHEBI:57692"/>
    </cofactor>
</comment>
<keyword evidence="10" id="KW-1185">Reference proteome</keyword>
<evidence type="ECO:0000256" key="5">
    <source>
        <dbReference type="ARBA" id="ARBA00023002"/>
    </source>
</evidence>
<dbReference type="InterPro" id="IPR016164">
    <property type="entry name" value="FAD-linked_Oxase-like_C"/>
</dbReference>
<keyword evidence="5" id="KW-0560">Oxidoreductase</keyword>
<dbReference type="InterPro" id="IPR051264">
    <property type="entry name" value="FAD-oxidored/transferase_4"/>
</dbReference>
<organism evidence="9 10">
    <name type="scientific">Tetradesmus obliquus</name>
    <name type="common">Green alga</name>
    <name type="synonym">Acutodesmus obliquus</name>
    <dbReference type="NCBI Taxonomy" id="3088"/>
    <lineage>
        <taxon>Eukaryota</taxon>
        <taxon>Viridiplantae</taxon>
        <taxon>Chlorophyta</taxon>
        <taxon>core chlorophytes</taxon>
        <taxon>Chlorophyceae</taxon>
        <taxon>CS clade</taxon>
        <taxon>Sphaeropleales</taxon>
        <taxon>Scenedesmaceae</taxon>
        <taxon>Tetradesmus</taxon>
    </lineage>
</organism>
<evidence type="ECO:0000256" key="3">
    <source>
        <dbReference type="ARBA" id="ARBA00022630"/>
    </source>
</evidence>
<dbReference type="Pfam" id="PF02913">
    <property type="entry name" value="FAD-oxidase_C"/>
    <property type="match status" value="1"/>
</dbReference>
<name>A0ABY8TKP0_TETOB</name>
<dbReference type="InterPro" id="IPR016171">
    <property type="entry name" value="Vanillyl_alc_oxidase_C-sub2"/>
</dbReference>
<dbReference type="Gene3D" id="3.30.465.10">
    <property type="match status" value="1"/>
</dbReference>
<keyword evidence="4" id="KW-0274">FAD</keyword>
<evidence type="ECO:0008006" key="11">
    <source>
        <dbReference type="Google" id="ProtNLM"/>
    </source>
</evidence>
<keyword evidence="3" id="KW-0285">Flavoprotein</keyword>
<sequence>MNKDWMGKYSGSSSLGLRPSSTEQVSQILAYCSLRRLALVPQGGNTGLVGGSVPVFDEVVLNMSAMNKILSFDEVSGVLVCQAGCILQTLEEHVSQRGYIMPLDLGAKGSCHIGGNLSTNAGGLRLLRYGSLHGSVLGVEAVLPDGTVLDLLRQLRKDNTGYDLKQLFIGSEGTLGVITAVAIQCAPKPASVQLAFLSCPSFAAVQQVLRHAKQSLGEILSAVEFLDQESMAMATQYLPGVSNPLAQAGPDAAQQQQQGGGGEQGGPFYMVVETQGSHAGHDKEKLEGFLEAVMADGSVADGTLAESQAQAAAIWRVREGITESLVRRGAVYKYDLSMPTHKMYELVQLVRQQVAHLPGVKAVGYGHVGDGNLHLNVSSPSGYSDELEQLLEPFVYEWTAQQSGSISAEHGIGLMKAPVLGYSKSSEAVNLMQRLKVLMDPHQILNPYKVLPGVEHMGRVEMYDDR</sequence>
<dbReference type="Proteomes" id="UP001244341">
    <property type="component" value="Chromosome 1b"/>
</dbReference>
<gene>
    <name evidence="9" type="ORF">OEZ85_008940</name>
</gene>
<dbReference type="EMBL" id="CP126208">
    <property type="protein sequence ID" value="WIA09545.1"/>
    <property type="molecule type" value="Genomic_DNA"/>
</dbReference>
<feature type="domain" description="FAD-binding oxidoreductase/transferase type 4 C-terminal" evidence="8">
    <location>
        <begin position="188"/>
        <end position="450"/>
    </location>
</feature>
<evidence type="ECO:0000256" key="6">
    <source>
        <dbReference type="SAM" id="MobiDB-lite"/>
    </source>
</evidence>
<dbReference type="InterPro" id="IPR006094">
    <property type="entry name" value="Oxid_FAD_bind_N"/>
</dbReference>
<feature type="domain" description="FAD linked oxidase N-terminal" evidence="7">
    <location>
        <begin position="17"/>
        <end position="151"/>
    </location>
</feature>
<evidence type="ECO:0000256" key="1">
    <source>
        <dbReference type="ARBA" id="ARBA00001974"/>
    </source>
</evidence>
<dbReference type="InterPro" id="IPR016167">
    <property type="entry name" value="FAD-bd_PCMH_sub1"/>
</dbReference>
<dbReference type="Gene3D" id="3.30.43.10">
    <property type="entry name" value="Uridine Diphospho-n-acetylenolpyruvylglucosamine Reductase, domain 2"/>
    <property type="match status" value="1"/>
</dbReference>
<proteinExistence type="inferred from homology"/>
<feature type="compositionally biased region" description="Low complexity" evidence="6">
    <location>
        <begin position="246"/>
        <end position="257"/>
    </location>
</feature>
<dbReference type="InterPro" id="IPR036318">
    <property type="entry name" value="FAD-bd_PCMH-like_sf"/>
</dbReference>
<evidence type="ECO:0000259" key="8">
    <source>
        <dbReference type="Pfam" id="PF02913"/>
    </source>
</evidence>
<evidence type="ECO:0000313" key="10">
    <source>
        <dbReference type="Proteomes" id="UP001244341"/>
    </source>
</evidence>
<evidence type="ECO:0000256" key="2">
    <source>
        <dbReference type="ARBA" id="ARBA00008000"/>
    </source>
</evidence>
<feature type="region of interest" description="Disordered" evidence="6">
    <location>
        <begin position="245"/>
        <end position="266"/>
    </location>
</feature>
<dbReference type="SUPFAM" id="SSF55103">
    <property type="entry name" value="FAD-linked oxidases, C-terminal domain"/>
    <property type="match status" value="1"/>
</dbReference>
<dbReference type="PANTHER" id="PTHR43716">
    <property type="entry name" value="D-2-HYDROXYGLUTARATE DEHYDROGENASE, MITOCHONDRIAL"/>
    <property type="match status" value="1"/>
</dbReference>
<evidence type="ECO:0000313" key="9">
    <source>
        <dbReference type="EMBL" id="WIA09545.1"/>
    </source>
</evidence>
<accession>A0ABY8TKP0</accession>
<dbReference type="Gene3D" id="3.30.70.2190">
    <property type="match status" value="1"/>
</dbReference>
<dbReference type="SUPFAM" id="SSF56176">
    <property type="entry name" value="FAD-binding/transporter-associated domain-like"/>
    <property type="match status" value="1"/>
</dbReference>